<organism evidence="1">
    <name type="scientific">bioreactor metagenome</name>
    <dbReference type="NCBI Taxonomy" id="1076179"/>
    <lineage>
        <taxon>unclassified sequences</taxon>
        <taxon>metagenomes</taxon>
        <taxon>ecological metagenomes</taxon>
    </lineage>
</organism>
<reference evidence="1" key="1">
    <citation type="submission" date="2019-08" db="EMBL/GenBank/DDBJ databases">
        <authorList>
            <person name="Kucharzyk K."/>
            <person name="Murdoch R.W."/>
            <person name="Higgins S."/>
            <person name="Loffler F."/>
        </authorList>
    </citation>
    <scope>NUCLEOTIDE SEQUENCE</scope>
</reference>
<dbReference type="EMBL" id="VSSQ01002488">
    <property type="protein sequence ID" value="MPM15720.1"/>
    <property type="molecule type" value="Genomic_DNA"/>
</dbReference>
<accession>A0A644XHN5</accession>
<protein>
    <submittedName>
        <fullName evidence="1">Uncharacterized protein</fullName>
    </submittedName>
</protein>
<dbReference type="AlphaFoldDB" id="A0A644XHN5"/>
<evidence type="ECO:0000313" key="1">
    <source>
        <dbReference type="EMBL" id="MPM15720.1"/>
    </source>
</evidence>
<proteinExistence type="predicted"/>
<comment type="caution">
    <text evidence="1">The sequence shown here is derived from an EMBL/GenBank/DDBJ whole genome shotgun (WGS) entry which is preliminary data.</text>
</comment>
<name>A0A644XHN5_9ZZZZ</name>
<gene>
    <name evidence="1" type="ORF">SDC9_62092</name>
</gene>
<sequence>MVSPDVSCSAVEAVEGEAVGEHPVEDPVAGCERGFADVGDLSRCVIEDLEGDVGIEPYECLFEPGEEDHVLVGGSLGEGFTGCNVRP</sequence>